<gene>
    <name evidence="2" type="ORF">BD410DRAFT_797232</name>
</gene>
<evidence type="ECO:0000313" key="2">
    <source>
        <dbReference type="EMBL" id="TDL14328.1"/>
    </source>
</evidence>
<sequence>MPPTRLPAFFPFSPFLQLASHLTLPQNQHHHLHRSASALVDSSVLYPRFQAQIRGPRRVPSSPSPASASASGGSVSRVLTRFSTVSTTHPFVIPRRVLDAFDAILWH</sequence>
<feature type="compositionally biased region" description="Low complexity" evidence="1">
    <location>
        <begin position="58"/>
        <end position="75"/>
    </location>
</feature>
<dbReference type="Proteomes" id="UP000294933">
    <property type="component" value="Unassembled WGS sequence"/>
</dbReference>
<reference evidence="2 3" key="1">
    <citation type="submission" date="2018-06" db="EMBL/GenBank/DDBJ databases">
        <title>A transcriptomic atlas of mushroom development highlights an independent origin of complex multicellularity.</title>
        <authorList>
            <consortium name="DOE Joint Genome Institute"/>
            <person name="Krizsan K."/>
            <person name="Almasi E."/>
            <person name="Merenyi Z."/>
            <person name="Sahu N."/>
            <person name="Viragh M."/>
            <person name="Koszo T."/>
            <person name="Mondo S."/>
            <person name="Kiss B."/>
            <person name="Balint B."/>
            <person name="Kues U."/>
            <person name="Barry K."/>
            <person name="Hegedus J.C."/>
            <person name="Henrissat B."/>
            <person name="Johnson J."/>
            <person name="Lipzen A."/>
            <person name="Ohm R."/>
            <person name="Nagy I."/>
            <person name="Pangilinan J."/>
            <person name="Yan J."/>
            <person name="Xiong Y."/>
            <person name="Grigoriev I.V."/>
            <person name="Hibbett D.S."/>
            <person name="Nagy L.G."/>
        </authorList>
    </citation>
    <scope>NUCLEOTIDE SEQUENCE [LARGE SCALE GENOMIC DNA]</scope>
    <source>
        <strain evidence="2 3">SZMC22713</strain>
    </source>
</reference>
<evidence type="ECO:0000256" key="1">
    <source>
        <dbReference type="SAM" id="MobiDB-lite"/>
    </source>
</evidence>
<name>A0A4Y7PH22_9AGAM</name>
<accession>A0A4Y7PH22</accession>
<feature type="region of interest" description="Disordered" evidence="1">
    <location>
        <begin position="54"/>
        <end position="75"/>
    </location>
</feature>
<dbReference type="EMBL" id="ML170353">
    <property type="protein sequence ID" value="TDL14328.1"/>
    <property type="molecule type" value="Genomic_DNA"/>
</dbReference>
<protein>
    <submittedName>
        <fullName evidence="2">Uncharacterized protein</fullName>
    </submittedName>
</protein>
<evidence type="ECO:0000313" key="3">
    <source>
        <dbReference type="Proteomes" id="UP000294933"/>
    </source>
</evidence>
<organism evidence="2 3">
    <name type="scientific">Rickenella mellea</name>
    <dbReference type="NCBI Taxonomy" id="50990"/>
    <lineage>
        <taxon>Eukaryota</taxon>
        <taxon>Fungi</taxon>
        <taxon>Dikarya</taxon>
        <taxon>Basidiomycota</taxon>
        <taxon>Agaricomycotina</taxon>
        <taxon>Agaricomycetes</taxon>
        <taxon>Hymenochaetales</taxon>
        <taxon>Rickenellaceae</taxon>
        <taxon>Rickenella</taxon>
    </lineage>
</organism>
<dbReference type="VEuPathDB" id="FungiDB:BD410DRAFT_797232"/>
<keyword evidence="3" id="KW-1185">Reference proteome</keyword>
<proteinExistence type="predicted"/>
<dbReference type="AlphaFoldDB" id="A0A4Y7PH22"/>